<protein>
    <recommendedName>
        <fullName evidence="3">Thiolase C-terminal domain-containing protein</fullName>
    </recommendedName>
</protein>
<dbReference type="AlphaFoldDB" id="A0A8H5HMH3"/>
<dbReference type="EMBL" id="JAACJP010000003">
    <property type="protein sequence ID" value="KAF5386191.1"/>
    <property type="molecule type" value="Genomic_DNA"/>
</dbReference>
<proteinExistence type="predicted"/>
<name>A0A8H5HMH3_9AGAR</name>
<dbReference type="OrthoDB" id="5404651at2759"/>
<gene>
    <name evidence="4" type="ORF">D9615_002638</name>
</gene>
<dbReference type="GO" id="GO:0006635">
    <property type="term" value="P:fatty acid beta-oxidation"/>
    <property type="evidence" value="ECO:0007669"/>
    <property type="project" value="TreeGrafter"/>
</dbReference>
<dbReference type="InterPro" id="IPR020613">
    <property type="entry name" value="Thiolase_CS"/>
</dbReference>
<dbReference type="InterPro" id="IPR050215">
    <property type="entry name" value="Thiolase-like_sf_Thiolase"/>
</dbReference>
<accession>A0A8H5HMH3</accession>
<dbReference type="PROSITE" id="PS00737">
    <property type="entry name" value="THIOLASE_2"/>
    <property type="match status" value="1"/>
</dbReference>
<dbReference type="GO" id="GO:0010124">
    <property type="term" value="P:phenylacetate catabolic process"/>
    <property type="evidence" value="ECO:0007669"/>
    <property type="project" value="TreeGrafter"/>
</dbReference>
<dbReference type="GO" id="GO:0003988">
    <property type="term" value="F:acetyl-CoA C-acyltransferase activity"/>
    <property type="evidence" value="ECO:0007669"/>
    <property type="project" value="TreeGrafter"/>
</dbReference>
<evidence type="ECO:0000259" key="3">
    <source>
        <dbReference type="Pfam" id="PF02803"/>
    </source>
</evidence>
<dbReference type="InterPro" id="IPR020617">
    <property type="entry name" value="Thiolase_C"/>
</dbReference>
<dbReference type="PANTHER" id="PTHR43853:SF8">
    <property type="entry name" value="3-KETOACYL-COA THIOLASE, PEROXISOMAL"/>
    <property type="match status" value="1"/>
</dbReference>
<dbReference type="GO" id="GO:0005777">
    <property type="term" value="C:peroxisome"/>
    <property type="evidence" value="ECO:0007669"/>
    <property type="project" value="TreeGrafter"/>
</dbReference>
<evidence type="ECO:0000256" key="1">
    <source>
        <dbReference type="ARBA" id="ARBA00022832"/>
    </source>
</evidence>
<dbReference type="InterPro" id="IPR016039">
    <property type="entry name" value="Thiolase-like"/>
</dbReference>
<dbReference type="Pfam" id="PF02803">
    <property type="entry name" value="Thiolase_C"/>
    <property type="match status" value="1"/>
</dbReference>
<dbReference type="PANTHER" id="PTHR43853">
    <property type="entry name" value="3-KETOACYL-COA THIOLASE, PEROXISOMAL"/>
    <property type="match status" value="1"/>
</dbReference>
<reference evidence="4 5" key="1">
    <citation type="journal article" date="2020" name="ISME J.">
        <title>Uncovering the hidden diversity of litter-decomposition mechanisms in mushroom-forming fungi.</title>
        <authorList>
            <person name="Floudas D."/>
            <person name="Bentzer J."/>
            <person name="Ahren D."/>
            <person name="Johansson T."/>
            <person name="Persson P."/>
            <person name="Tunlid A."/>
        </authorList>
    </citation>
    <scope>NUCLEOTIDE SEQUENCE [LARGE SCALE GENOMIC DNA]</scope>
    <source>
        <strain evidence="4 5">CBS 661.87</strain>
    </source>
</reference>
<evidence type="ECO:0000256" key="2">
    <source>
        <dbReference type="ARBA" id="ARBA00023098"/>
    </source>
</evidence>
<comment type="caution">
    <text evidence="4">The sequence shown here is derived from an EMBL/GenBank/DDBJ whole genome shotgun (WGS) entry which is preliminary data.</text>
</comment>
<sequence length="212" mass="23132">MVLDSSLSLAPPSLPPLLLPIPSLPTLPLRLRPTQVPEVILKVHTLALDMLPLHRKPAHAPAPPPTHTLSTAPTNAHTKIAPVLRRERRASTARVAHRACRALSARSSERPPRHRHAIPKVLEKTGLSISDINFHEINEAFVSQALYSIRQLTIPMDKINVHGGAIAIGHPLGCTGSRQVAMGLNIAKQYGARVFVTSKTVRDQRWLEGGMV</sequence>
<organism evidence="4 5">
    <name type="scientific">Tricholomella constricta</name>
    <dbReference type="NCBI Taxonomy" id="117010"/>
    <lineage>
        <taxon>Eukaryota</taxon>
        <taxon>Fungi</taxon>
        <taxon>Dikarya</taxon>
        <taxon>Basidiomycota</taxon>
        <taxon>Agaricomycotina</taxon>
        <taxon>Agaricomycetes</taxon>
        <taxon>Agaricomycetidae</taxon>
        <taxon>Agaricales</taxon>
        <taxon>Tricholomatineae</taxon>
        <taxon>Lyophyllaceae</taxon>
        <taxon>Tricholomella</taxon>
    </lineage>
</organism>
<evidence type="ECO:0000313" key="4">
    <source>
        <dbReference type="EMBL" id="KAF5386191.1"/>
    </source>
</evidence>
<dbReference type="Gene3D" id="3.40.47.10">
    <property type="match status" value="1"/>
</dbReference>
<keyword evidence="1" id="KW-0276">Fatty acid metabolism</keyword>
<keyword evidence="5" id="KW-1185">Reference proteome</keyword>
<evidence type="ECO:0000313" key="5">
    <source>
        <dbReference type="Proteomes" id="UP000565441"/>
    </source>
</evidence>
<dbReference type="SUPFAM" id="SSF53901">
    <property type="entry name" value="Thiolase-like"/>
    <property type="match status" value="1"/>
</dbReference>
<dbReference type="Proteomes" id="UP000565441">
    <property type="component" value="Unassembled WGS sequence"/>
</dbReference>
<keyword evidence="2" id="KW-0443">Lipid metabolism</keyword>
<feature type="domain" description="Thiolase C-terminal" evidence="3">
    <location>
        <begin position="116"/>
        <end position="197"/>
    </location>
</feature>